<dbReference type="CDD" id="cd08977">
    <property type="entry name" value="SusD"/>
    <property type="match status" value="1"/>
</dbReference>
<sequence>MKRKIFLYSILVLVSACFLTACNKYLDLEPKGVKVLTTTTDYDQWMNSTAIINCIPNELNLLADNVDNAIIPTPPISASDFVYTWQPQFSVDVAATPLIWARLYSNIYYCNTVLQGIDEASGPAEKKRQLKAEALLVRASYYLYLVNLYGKPYKASTAATDPAVPFVTSNDLEASVPARSSVQEIYQHIITDITAAIPDLPANNEITRFRSSVAAGYSMLARAYLYMGDFPKAAQNAQLALDKGPDEIVDYSGMADPKPIAFMAYRPDVIWGQMAVAAANREIPTLDFLRSFDTKDKRLLFFYTPLGNFSFPTRGAVRFQPNPSFATSQPNYGTSVAEMRLILAEAAARANDLPTAINELHLVRKCRFAPADYVKYESDDQDEVFKKVLTERTFELAYSAHRWFDMRRLDAEGLMPEVKRYDGQGNVIATLSPNSNKYTLQIPMQVLYYNTNWPQNPQ</sequence>
<keyword evidence="4" id="KW-0472">Membrane</keyword>
<dbReference type="InterPro" id="IPR012944">
    <property type="entry name" value="SusD_RagB_dom"/>
</dbReference>
<dbReference type="RefSeq" id="WP_130538801.1">
    <property type="nucleotide sequence ID" value="NZ_CP042431.1"/>
</dbReference>
<dbReference type="SUPFAM" id="SSF48452">
    <property type="entry name" value="TPR-like"/>
    <property type="match status" value="1"/>
</dbReference>
<keyword evidence="10" id="KW-1185">Reference proteome</keyword>
<dbReference type="EMBL" id="SGXA01000001">
    <property type="protein sequence ID" value="RZS74327.1"/>
    <property type="molecule type" value="Genomic_DNA"/>
</dbReference>
<comment type="caution">
    <text evidence="9">The sequence shown here is derived from an EMBL/GenBank/DDBJ whole genome shotgun (WGS) entry which is preliminary data.</text>
</comment>
<organism evidence="9 10">
    <name type="scientific">Pseudobacter ginsenosidimutans</name>
    <dbReference type="NCBI Taxonomy" id="661488"/>
    <lineage>
        <taxon>Bacteria</taxon>
        <taxon>Pseudomonadati</taxon>
        <taxon>Bacteroidota</taxon>
        <taxon>Chitinophagia</taxon>
        <taxon>Chitinophagales</taxon>
        <taxon>Chitinophagaceae</taxon>
        <taxon>Pseudobacter</taxon>
    </lineage>
</organism>
<evidence type="ECO:0000256" key="3">
    <source>
        <dbReference type="ARBA" id="ARBA00022729"/>
    </source>
</evidence>
<dbReference type="PROSITE" id="PS51257">
    <property type="entry name" value="PROKAR_LIPOPROTEIN"/>
    <property type="match status" value="1"/>
</dbReference>
<keyword evidence="3" id="KW-0732">Signal</keyword>
<comment type="similarity">
    <text evidence="2">Belongs to the SusD family.</text>
</comment>
<feature type="repeat" description="TPR" evidence="6">
    <location>
        <begin position="214"/>
        <end position="247"/>
    </location>
</feature>
<proteinExistence type="inferred from homology"/>
<keyword evidence="6" id="KW-0802">TPR repeat</keyword>
<keyword evidence="5" id="KW-0998">Cell outer membrane</keyword>
<accession>A0A4Q7MYL8</accession>
<evidence type="ECO:0000313" key="9">
    <source>
        <dbReference type="EMBL" id="RZS74327.1"/>
    </source>
</evidence>
<reference evidence="9 10" key="1">
    <citation type="submission" date="2019-02" db="EMBL/GenBank/DDBJ databases">
        <title>Genomic Encyclopedia of Type Strains, Phase IV (KMG-IV): sequencing the most valuable type-strain genomes for metagenomic binning, comparative biology and taxonomic classification.</title>
        <authorList>
            <person name="Goeker M."/>
        </authorList>
    </citation>
    <scope>NUCLEOTIDE SEQUENCE [LARGE SCALE GENOMIC DNA]</scope>
    <source>
        <strain evidence="9 10">DSM 18116</strain>
    </source>
</reference>
<evidence type="ECO:0000256" key="1">
    <source>
        <dbReference type="ARBA" id="ARBA00004442"/>
    </source>
</evidence>
<evidence type="ECO:0000259" key="7">
    <source>
        <dbReference type="Pfam" id="PF07980"/>
    </source>
</evidence>
<dbReference type="Pfam" id="PF07980">
    <property type="entry name" value="SusD_RagB"/>
    <property type="match status" value="1"/>
</dbReference>
<gene>
    <name evidence="9" type="ORF">EV199_0171</name>
</gene>
<dbReference type="Proteomes" id="UP000293874">
    <property type="component" value="Unassembled WGS sequence"/>
</dbReference>
<evidence type="ECO:0000256" key="2">
    <source>
        <dbReference type="ARBA" id="ARBA00006275"/>
    </source>
</evidence>
<evidence type="ECO:0000259" key="8">
    <source>
        <dbReference type="Pfam" id="PF14322"/>
    </source>
</evidence>
<dbReference type="InterPro" id="IPR019734">
    <property type="entry name" value="TPR_rpt"/>
</dbReference>
<protein>
    <submittedName>
        <fullName evidence="9">SusD-like starch-binding protein associating with outer membrane</fullName>
    </submittedName>
</protein>
<evidence type="ECO:0000256" key="6">
    <source>
        <dbReference type="PROSITE-ProRule" id="PRU00339"/>
    </source>
</evidence>
<dbReference type="AlphaFoldDB" id="A0A4Q7MYL8"/>
<feature type="domain" description="SusD-like N-terminal" evidence="8">
    <location>
        <begin position="90"/>
        <end position="225"/>
    </location>
</feature>
<evidence type="ECO:0000256" key="5">
    <source>
        <dbReference type="ARBA" id="ARBA00023237"/>
    </source>
</evidence>
<dbReference type="Pfam" id="PF14322">
    <property type="entry name" value="SusD-like_3"/>
    <property type="match status" value="1"/>
</dbReference>
<dbReference type="InterPro" id="IPR011990">
    <property type="entry name" value="TPR-like_helical_dom_sf"/>
</dbReference>
<dbReference type="InterPro" id="IPR033985">
    <property type="entry name" value="SusD-like_N"/>
</dbReference>
<dbReference type="Gene3D" id="1.25.40.390">
    <property type="match status" value="2"/>
</dbReference>
<evidence type="ECO:0000256" key="4">
    <source>
        <dbReference type="ARBA" id="ARBA00023136"/>
    </source>
</evidence>
<comment type="subcellular location">
    <subcellularLocation>
        <location evidence="1">Cell outer membrane</location>
    </subcellularLocation>
</comment>
<name>A0A4Q7MYL8_9BACT</name>
<dbReference type="OrthoDB" id="697229at2"/>
<dbReference type="PROSITE" id="PS50005">
    <property type="entry name" value="TPR"/>
    <property type="match status" value="1"/>
</dbReference>
<dbReference type="GO" id="GO:0009279">
    <property type="term" value="C:cell outer membrane"/>
    <property type="evidence" value="ECO:0007669"/>
    <property type="project" value="UniProtKB-SubCell"/>
</dbReference>
<feature type="domain" description="RagB/SusD" evidence="7">
    <location>
        <begin position="337"/>
        <end position="457"/>
    </location>
</feature>
<evidence type="ECO:0000313" key="10">
    <source>
        <dbReference type="Proteomes" id="UP000293874"/>
    </source>
</evidence>